<keyword evidence="1" id="KW-0732">Signal</keyword>
<feature type="chain" id="PRO_5012488519" evidence="1">
    <location>
        <begin position="18"/>
        <end position="85"/>
    </location>
</feature>
<feature type="signal peptide" evidence="1">
    <location>
        <begin position="1"/>
        <end position="17"/>
    </location>
</feature>
<accession>A0A224XW03</accession>
<evidence type="ECO:0000313" key="2">
    <source>
        <dbReference type="EMBL" id="JAW15374.1"/>
    </source>
</evidence>
<sequence length="85" mass="9263">MPTLICILLLLIKAIIAFERSWDTSLASNVLPICACPTRSNAPVTSKKTTTQSPFSSFAFFKTASINRLFTWQPGSPLTNPLCDG</sequence>
<proteinExistence type="predicted"/>
<evidence type="ECO:0000256" key="1">
    <source>
        <dbReference type="SAM" id="SignalP"/>
    </source>
</evidence>
<dbReference type="AlphaFoldDB" id="A0A224XW03"/>
<reference evidence="2" key="1">
    <citation type="journal article" date="2018" name="PLoS Negl. Trop. Dis.">
        <title>An insight into the salivary gland and fat body transcriptome of Panstrongylus lignarius (Hemiptera: Heteroptera), the main vector of Chagas disease in Peru.</title>
        <authorList>
            <person name="Nevoa J.C."/>
            <person name="Mendes M.T."/>
            <person name="da Silva M.V."/>
            <person name="Soares S.C."/>
            <person name="Oliveira C.J.F."/>
            <person name="Ribeiro J.M.C."/>
        </authorList>
    </citation>
    <scope>NUCLEOTIDE SEQUENCE</scope>
</reference>
<dbReference type="EMBL" id="GFTR01001052">
    <property type="protein sequence ID" value="JAW15374.1"/>
    <property type="molecule type" value="Transcribed_RNA"/>
</dbReference>
<protein>
    <submittedName>
        <fullName evidence="2">Putative secreted protein</fullName>
    </submittedName>
</protein>
<organism evidence="2">
    <name type="scientific">Panstrongylus lignarius</name>
    <dbReference type="NCBI Taxonomy" id="156445"/>
    <lineage>
        <taxon>Eukaryota</taxon>
        <taxon>Metazoa</taxon>
        <taxon>Ecdysozoa</taxon>
        <taxon>Arthropoda</taxon>
        <taxon>Hexapoda</taxon>
        <taxon>Insecta</taxon>
        <taxon>Pterygota</taxon>
        <taxon>Neoptera</taxon>
        <taxon>Paraneoptera</taxon>
        <taxon>Hemiptera</taxon>
        <taxon>Heteroptera</taxon>
        <taxon>Panheteroptera</taxon>
        <taxon>Cimicomorpha</taxon>
        <taxon>Reduviidae</taxon>
        <taxon>Triatominae</taxon>
        <taxon>Panstrongylus</taxon>
    </lineage>
</organism>
<name>A0A224XW03_9HEMI</name>